<dbReference type="PANTHER" id="PTHR47981:SF20">
    <property type="entry name" value="RAS-RELATED PROTEIN RAB-7A"/>
    <property type="match status" value="1"/>
</dbReference>
<evidence type="ECO:0000313" key="6">
    <source>
        <dbReference type="Proteomes" id="UP000002640"/>
    </source>
</evidence>
<comment type="similarity">
    <text evidence="1">Belongs to the small GTPase superfamily. Rab family.</text>
</comment>
<evidence type="ECO:0000256" key="1">
    <source>
        <dbReference type="ARBA" id="ARBA00006270"/>
    </source>
</evidence>
<keyword evidence="3" id="KW-0342">GTP-binding</keyword>
<dbReference type="GO" id="GO:0005770">
    <property type="term" value="C:late endosome"/>
    <property type="evidence" value="ECO:0007669"/>
    <property type="project" value="TreeGrafter"/>
</dbReference>
<dbReference type="GO" id="GO:0090385">
    <property type="term" value="P:phagosome-lysosome fusion"/>
    <property type="evidence" value="ECO:0007669"/>
    <property type="project" value="TreeGrafter"/>
</dbReference>
<dbReference type="GeneID" id="20641643"/>
<dbReference type="OMA" id="WRISKWR"/>
<dbReference type="Gene3D" id="3.40.50.300">
    <property type="entry name" value="P-loop containing nucleotide triphosphate hydrolases"/>
    <property type="match status" value="1"/>
</dbReference>
<evidence type="ECO:0000313" key="5">
    <source>
        <dbReference type="EMBL" id="EGZ20663.1"/>
    </source>
</evidence>
<gene>
    <name evidence="5" type="ORF">PHYSODRAFT_298688</name>
</gene>
<reference evidence="5 6" key="1">
    <citation type="journal article" date="2006" name="Science">
        <title>Phytophthora genome sequences uncover evolutionary origins and mechanisms of pathogenesis.</title>
        <authorList>
            <person name="Tyler B.M."/>
            <person name="Tripathy S."/>
            <person name="Zhang X."/>
            <person name="Dehal P."/>
            <person name="Jiang R.H."/>
            <person name="Aerts A."/>
            <person name="Arredondo F.D."/>
            <person name="Baxter L."/>
            <person name="Bensasson D."/>
            <person name="Beynon J.L."/>
            <person name="Chapman J."/>
            <person name="Damasceno C.M."/>
            <person name="Dorrance A.E."/>
            <person name="Dou D."/>
            <person name="Dickerman A.W."/>
            <person name="Dubchak I.L."/>
            <person name="Garbelotto M."/>
            <person name="Gijzen M."/>
            <person name="Gordon S.G."/>
            <person name="Govers F."/>
            <person name="Grunwald N.J."/>
            <person name="Huang W."/>
            <person name="Ivors K.L."/>
            <person name="Jones R.W."/>
            <person name="Kamoun S."/>
            <person name="Krampis K."/>
            <person name="Lamour K.H."/>
            <person name="Lee M.K."/>
            <person name="McDonald W.H."/>
            <person name="Medina M."/>
            <person name="Meijer H.J."/>
            <person name="Nordberg E.K."/>
            <person name="Maclean D.J."/>
            <person name="Ospina-Giraldo M.D."/>
            <person name="Morris P.F."/>
            <person name="Phuntumart V."/>
            <person name="Putnam N.H."/>
            <person name="Rash S."/>
            <person name="Rose J.K."/>
            <person name="Sakihama Y."/>
            <person name="Salamov A.A."/>
            <person name="Savidor A."/>
            <person name="Scheuring C.F."/>
            <person name="Smith B.M."/>
            <person name="Sobral B.W."/>
            <person name="Terry A."/>
            <person name="Torto-Alalibo T.A."/>
            <person name="Win J."/>
            <person name="Xu Z."/>
            <person name="Zhang H."/>
            <person name="Grigoriev I.V."/>
            <person name="Rokhsar D.S."/>
            <person name="Boore J.L."/>
        </authorList>
    </citation>
    <scope>NUCLEOTIDE SEQUENCE [LARGE SCALE GENOMIC DNA]</scope>
    <source>
        <strain evidence="5 6">P6497</strain>
    </source>
</reference>
<dbReference type="InterPro" id="IPR001806">
    <property type="entry name" value="Small_GTPase"/>
</dbReference>
<dbReference type="InterPro" id="IPR027417">
    <property type="entry name" value="P-loop_NTPase"/>
</dbReference>
<organism evidence="5 6">
    <name type="scientific">Phytophthora sojae (strain P6497)</name>
    <name type="common">Soybean stem and root rot agent</name>
    <name type="synonym">Phytophthora megasperma f. sp. glycines</name>
    <dbReference type="NCBI Taxonomy" id="1094619"/>
    <lineage>
        <taxon>Eukaryota</taxon>
        <taxon>Sar</taxon>
        <taxon>Stramenopiles</taxon>
        <taxon>Oomycota</taxon>
        <taxon>Peronosporomycetes</taxon>
        <taxon>Peronosporales</taxon>
        <taxon>Peronosporaceae</taxon>
        <taxon>Phytophthora</taxon>
    </lineage>
</organism>
<dbReference type="GO" id="GO:0045335">
    <property type="term" value="C:phagocytic vesicle"/>
    <property type="evidence" value="ECO:0007669"/>
    <property type="project" value="TreeGrafter"/>
</dbReference>
<evidence type="ECO:0000256" key="3">
    <source>
        <dbReference type="ARBA" id="ARBA00023134"/>
    </source>
</evidence>
<dbReference type="SMART" id="SM00175">
    <property type="entry name" value="RAB"/>
    <property type="match status" value="1"/>
</dbReference>
<dbReference type="GO" id="GO:0003924">
    <property type="term" value="F:GTPase activity"/>
    <property type="evidence" value="ECO:0007669"/>
    <property type="project" value="InterPro"/>
</dbReference>
<keyword evidence="6" id="KW-1185">Reference proteome</keyword>
<sequence>MGAQASSSRRRHAPAAQNTGSDPSSATDRIKVVLLGDAAVGKTTLFRRWIGTALDVEYAPSTTGEQAANERPLDIGQENCADSLHLALHCSCRRRQAASPRGARAGGCGGGAHCHSVAPVVLRVNCRLNWFVFVAQLWDVPPQSFAGSSIFARYLRSTQAIVLVFSLQEPVSWCTLPMYLDVARREISASASVETGSPKAPTPVVMVGNKSDCIDAAGLEEQQAARAWCSEHGITYVEVSALAGDTAALLGVLKTVSLN</sequence>
<dbReference type="InParanoid" id="G4ZBP9"/>
<name>G4ZBP9_PHYSP</name>
<dbReference type="EMBL" id="JH159153">
    <property type="protein sequence ID" value="EGZ20663.1"/>
    <property type="molecule type" value="Genomic_DNA"/>
</dbReference>
<feature type="region of interest" description="Disordered" evidence="4">
    <location>
        <begin position="1"/>
        <end position="25"/>
    </location>
</feature>
<evidence type="ECO:0000256" key="2">
    <source>
        <dbReference type="ARBA" id="ARBA00022741"/>
    </source>
</evidence>
<accession>G4ZBP9</accession>
<proteinExistence type="inferred from homology"/>
<dbReference type="STRING" id="1094619.G4ZBP9"/>
<dbReference type="Proteomes" id="UP000002640">
    <property type="component" value="Unassembled WGS sequence"/>
</dbReference>
<dbReference type="GO" id="GO:0005764">
    <property type="term" value="C:lysosome"/>
    <property type="evidence" value="ECO:0007669"/>
    <property type="project" value="TreeGrafter"/>
</dbReference>
<dbReference type="PROSITE" id="PS51419">
    <property type="entry name" value="RAB"/>
    <property type="match status" value="1"/>
</dbReference>
<dbReference type="KEGG" id="psoj:PHYSODRAFT_298688"/>
<dbReference type="PANTHER" id="PTHR47981">
    <property type="entry name" value="RAB FAMILY"/>
    <property type="match status" value="1"/>
</dbReference>
<protein>
    <submittedName>
        <fullName evidence="5">Uncharacterized protein</fullName>
    </submittedName>
</protein>
<dbReference type="GO" id="GO:0005525">
    <property type="term" value="F:GTP binding"/>
    <property type="evidence" value="ECO:0007669"/>
    <property type="project" value="UniProtKB-KW"/>
</dbReference>
<dbReference type="AlphaFoldDB" id="G4ZBP9"/>
<evidence type="ECO:0000256" key="4">
    <source>
        <dbReference type="SAM" id="MobiDB-lite"/>
    </source>
</evidence>
<dbReference type="RefSeq" id="XP_009523380.1">
    <property type="nucleotide sequence ID" value="XM_009525085.1"/>
</dbReference>
<dbReference type="Pfam" id="PF00071">
    <property type="entry name" value="Ras"/>
    <property type="match status" value="1"/>
</dbReference>
<dbReference type="SUPFAM" id="SSF52540">
    <property type="entry name" value="P-loop containing nucleoside triphosphate hydrolases"/>
    <property type="match status" value="1"/>
</dbReference>
<keyword evidence="2" id="KW-0547">Nucleotide-binding</keyword>